<evidence type="ECO:0000256" key="1">
    <source>
        <dbReference type="SAM" id="MobiDB-lite"/>
    </source>
</evidence>
<evidence type="ECO:0000313" key="2">
    <source>
        <dbReference type="EMBL" id="MFC6385215.1"/>
    </source>
</evidence>
<feature type="region of interest" description="Disordered" evidence="1">
    <location>
        <begin position="17"/>
        <end position="42"/>
    </location>
</feature>
<proteinExistence type="predicted"/>
<dbReference type="InterPro" id="IPR006944">
    <property type="entry name" value="Phage/GTA_portal"/>
</dbReference>
<sequence>MGFRERMSQALLKAANRVAPTEYDPKAPGSMNVGSNPPTSDVEQALDRQGMETGGPFAPGRPLDQFFPQGEKPRQWDYTTGYNIATRPRAVESGMSFDTMRELLQSYDVARLCIERREDEIRGLEWSIIPDETVNDKEDLTSQIKMVTDFFMCPDGQTPFDQWQNAFLDDVLSFDAGAIYVRKTRAGKIGALEVVDGTTIAPLIDFWGHAPDPPAPAFSQYVQGIPSVWLTRDELIYNPFRSNARSPYGTPPVEWLVMTMNTDIRWQWSFLQYFTEGTVPDTFMEAPPDFKDAKQIQEFQDLWDATMAGDQAMKHKVKWVPNGAKPIPAKDTSFDTKFPEFLLKKTCAAFKVTPEEIGFTEDSNRASGELQENIMYRASLLPLTKYLAGIYTRIIKKYFGVPLKFHFNVGEKSDKLIEAQTHQIYTQIGAESADEIRKNILGLDPDPNMPVGRFIQTNYGPLPIDQIGKMIPYMWIPSQDAGIYQKRGTPLMPTTSVSVQPPQGPDEPFAQRATQEAQRAVDEANRNDEQVENDGVEKAIAPSDDDVLTELKRWKQNSKRRVKKGRATRQFESDILPDGIHDQVWERLQSATNTEEVDRAFRGPFFW</sequence>
<organism evidence="2 3">
    <name type="scientific">Sporolactobacillus kofuensis</name>
    <dbReference type="NCBI Taxonomy" id="269672"/>
    <lineage>
        <taxon>Bacteria</taxon>
        <taxon>Bacillati</taxon>
        <taxon>Bacillota</taxon>
        <taxon>Bacilli</taxon>
        <taxon>Bacillales</taxon>
        <taxon>Sporolactobacillaceae</taxon>
        <taxon>Sporolactobacillus</taxon>
    </lineage>
</organism>
<protein>
    <submittedName>
        <fullName evidence="2">Phage portal protein</fullName>
    </submittedName>
</protein>
<evidence type="ECO:0000313" key="3">
    <source>
        <dbReference type="Proteomes" id="UP001596267"/>
    </source>
</evidence>
<feature type="compositionally biased region" description="Polar residues" evidence="1">
    <location>
        <begin position="32"/>
        <end position="42"/>
    </location>
</feature>
<dbReference type="EMBL" id="JBHSTQ010000001">
    <property type="protein sequence ID" value="MFC6385215.1"/>
    <property type="molecule type" value="Genomic_DNA"/>
</dbReference>
<dbReference type="Pfam" id="PF04860">
    <property type="entry name" value="Phage_portal"/>
    <property type="match status" value="1"/>
</dbReference>
<dbReference type="RefSeq" id="WP_253077324.1">
    <property type="nucleotide sequence ID" value="NZ_JAMXWN010000019.1"/>
</dbReference>
<comment type="caution">
    <text evidence="2">The sequence shown here is derived from an EMBL/GenBank/DDBJ whole genome shotgun (WGS) entry which is preliminary data.</text>
</comment>
<gene>
    <name evidence="2" type="ORF">ACFP7A_01260</name>
</gene>
<keyword evidence="3" id="KW-1185">Reference proteome</keyword>
<reference evidence="3" key="1">
    <citation type="journal article" date="2019" name="Int. J. Syst. Evol. Microbiol.">
        <title>The Global Catalogue of Microorganisms (GCM) 10K type strain sequencing project: providing services to taxonomists for standard genome sequencing and annotation.</title>
        <authorList>
            <consortium name="The Broad Institute Genomics Platform"/>
            <consortium name="The Broad Institute Genome Sequencing Center for Infectious Disease"/>
            <person name="Wu L."/>
            <person name="Ma J."/>
        </authorList>
    </citation>
    <scope>NUCLEOTIDE SEQUENCE [LARGE SCALE GENOMIC DNA]</scope>
    <source>
        <strain evidence="3">CCUG 42001</strain>
    </source>
</reference>
<dbReference type="Proteomes" id="UP001596267">
    <property type="component" value="Unassembled WGS sequence"/>
</dbReference>
<accession>A0ABW1WAN2</accession>
<name>A0ABW1WAN2_9BACL</name>